<dbReference type="PROSITE" id="PS50932">
    <property type="entry name" value="HTH_LACI_2"/>
    <property type="match status" value="1"/>
</dbReference>
<dbReference type="PANTHER" id="PTHR30146">
    <property type="entry name" value="LACI-RELATED TRANSCRIPTIONAL REPRESSOR"/>
    <property type="match status" value="1"/>
</dbReference>
<name>A0A7M1SRM9_9MICO</name>
<evidence type="ECO:0000313" key="6">
    <source>
        <dbReference type="Proteomes" id="UP000593758"/>
    </source>
</evidence>
<protein>
    <submittedName>
        <fullName evidence="5">LacI family DNA-binding transcriptional regulator</fullName>
    </submittedName>
</protein>
<dbReference type="Pfam" id="PF13377">
    <property type="entry name" value="Peripla_BP_3"/>
    <property type="match status" value="1"/>
</dbReference>
<dbReference type="PANTHER" id="PTHR30146:SF109">
    <property type="entry name" value="HTH-TYPE TRANSCRIPTIONAL REGULATOR GALS"/>
    <property type="match status" value="1"/>
</dbReference>
<dbReference type="InterPro" id="IPR010982">
    <property type="entry name" value="Lambda_DNA-bd_dom_sf"/>
</dbReference>
<sequence length="335" mass="35702">MASVTIQDVARKAGVSVTTVSNYFNWPDRLSDRMRNYVRTAVDELGYVPNMPARQLRLSRSSTIGISVINASNPFFADIVVAVERAAAARGLNVMVGSTHESSRQQDSYLQMFEQFRFDGILLSPFDGGLERAHQIAARGTPVVIVDQQDTSGLLSSAATDHVMGGQLAAEHLLEVGCRRIVFTSGPPGVRQVADRLHGAREVIAAHPQAQLTVLDGPDLDLDLGRAAGRRIAAMAPATRPDGVFAGNDVEAIGVVQGLIGAGVDVPGEVAVIGYDDISFAETAAVPLTTVRQLSRDIGSAAASLLLNELDDPDRPKEQLVFRPELIARASTARA</sequence>
<evidence type="ECO:0000256" key="1">
    <source>
        <dbReference type="ARBA" id="ARBA00023015"/>
    </source>
</evidence>
<dbReference type="CDD" id="cd01392">
    <property type="entry name" value="HTH_LacI"/>
    <property type="match status" value="1"/>
</dbReference>
<dbReference type="Proteomes" id="UP000593758">
    <property type="component" value="Chromosome"/>
</dbReference>
<gene>
    <name evidence="5" type="ORF">IM660_16690</name>
</gene>
<organism evidence="5 6">
    <name type="scientific">Ruania alkalisoli</name>
    <dbReference type="NCBI Taxonomy" id="2779775"/>
    <lineage>
        <taxon>Bacteria</taxon>
        <taxon>Bacillati</taxon>
        <taxon>Actinomycetota</taxon>
        <taxon>Actinomycetes</taxon>
        <taxon>Micrococcales</taxon>
        <taxon>Ruaniaceae</taxon>
        <taxon>Ruania</taxon>
    </lineage>
</organism>
<keyword evidence="1" id="KW-0805">Transcription regulation</keyword>
<dbReference type="AlphaFoldDB" id="A0A7M1SRM9"/>
<dbReference type="SUPFAM" id="SSF47413">
    <property type="entry name" value="lambda repressor-like DNA-binding domains"/>
    <property type="match status" value="1"/>
</dbReference>
<keyword evidence="6" id="KW-1185">Reference proteome</keyword>
<dbReference type="Pfam" id="PF00356">
    <property type="entry name" value="LacI"/>
    <property type="match status" value="1"/>
</dbReference>
<dbReference type="EMBL" id="CP063169">
    <property type="protein sequence ID" value="QOR70228.1"/>
    <property type="molecule type" value="Genomic_DNA"/>
</dbReference>
<dbReference type="InterPro" id="IPR000843">
    <property type="entry name" value="HTH_LacI"/>
</dbReference>
<dbReference type="GO" id="GO:0003700">
    <property type="term" value="F:DNA-binding transcription factor activity"/>
    <property type="evidence" value="ECO:0007669"/>
    <property type="project" value="TreeGrafter"/>
</dbReference>
<dbReference type="RefSeq" id="WP_193496914.1">
    <property type="nucleotide sequence ID" value="NZ_CP063169.1"/>
</dbReference>
<dbReference type="SUPFAM" id="SSF53822">
    <property type="entry name" value="Periplasmic binding protein-like I"/>
    <property type="match status" value="1"/>
</dbReference>
<proteinExistence type="predicted"/>
<dbReference type="KEGG" id="halt:IM660_16690"/>
<dbReference type="Gene3D" id="1.10.260.40">
    <property type="entry name" value="lambda repressor-like DNA-binding domains"/>
    <property type="match status" value="1"/>
</dbReference>
<evidence type="ECO:0000313" key="5">
    <source>
        <dbReference type="EMBL" id="QOR70228.1"/>
    </source>
</evidence>
<keyword evidence="3" id="KW-0804">Transcription</keyword>
<dbReference type="InterPro" id="IPR028082">
    <property type="entry name" value="Peripla_BP_I"/>
</dbReference>
<reference evidence="5 6" key="1">
    <citation type="submission" date="2020-10" db="EMBL/GenBank/DDBJ databases">
        <title>Haloactinobacterium sp. RN3S43, a bacterium isolated from saline soil.</title>
        <authorList>
            <person name="Sun J.-Q."/>
        </authorList>
    </citation>
    <scope>NUCLEOTIDE SEQUENCE [LARGE SCALE GENOMIC DNA]</scope>
    <source>
        <strain evidence="5 6">RN3S43</strain>
    </source>
</reference>
<dbReference type="Gene3D" id="3.40.50.2300">
    <property type="match status" value="2"/>
</dbReference>
<dbReference type="InterPro" id="IPR046335">
    <property type="entry name" value="LacI/GalR-like_sensor"/>
</dbReference>
<dbReference type="SMART" id="SM00354">
    <property type="entry name" value="HTH_LACI"/>
    <property type="match status" value="1"/>
</dbReference>
<evidence type="ECO:0000256" key="2">
    <source>
        <dbReference type="ARBA" id="ARBA00023125"/>
    </source>
</evidence>
<feature type="domain" description="HTH lacI-type" evidence="4">
    <location>
        <begin position="4"/>
        <end position="58"/>
    </location>
</feature>
<keyword evidence="2 5" id="KW-0238">DNA-binding</keyword>
<accession>A0A7M1SRM9</accession>
<dbReference type="GO" id="GO:0000976">
    <property type="term" value="F:transcription cis-regulatory region binding"/>
    <property type="evidence" value="ECO:0007669"/>
    <property type="project" value="TreeGrafter"/>
</dbReference>
<evidence type="ECO:0000256" key="3">
    <source>
        <dbReference type="ARBA" id="ARBA00023163"/>
    </source>
</evidence>
<evidence type="ECO:0000259" key="4">
    <source>
        <dbReference type="PROSITE" id="PS50932"/>
    </source>
</evidence>